<keyword evidence="2" id="KW-0720">Serine protease</keyword>
<dbReference type="InterPro" id="IPR029058">
    <property type="entry name" value="AB_hydrolase_fold"/>
</dbReference>
<dbReference type="Pfam" id="PF00326">
    <property type="entry name" value="Peptidase_S9"/>
    <property type="match status" value="1"/>
</dbReference>
<name>A0A1H0ICI7_HALAD</name>
<reference evidence="5" key="1">
    <citation type="submission" date="2016-10" db="EMBL/GenBank/DDBJ databases">
        <authorList>
            <person name="Varghese N."/>
            <person name="Submissions S."/>
        </authorList>
    </citation>
    <scope>NUCLEOTIDE SEQUENCE [LARGE SCALE GENOMIC DNA]</scope>
    <source>
        <strain evidence="5">CGMCC 1.3703</strain>
    </source>
</reference>
<evidence type="ECO:0000259" key="3">
    <source>
        <dbReference type="Pfam" id="PF00326"/>
    </source>
</evidence>
<dbReference type="STRING" id="240303.SAMN05421677_10440"/>
<dbReference type="GO" id="GO:0006508">
    <property type="term" value="P:proteolysis"/>
    <property type="evidence" value="ECO:0007669"/>
    <property type="project" value="InterPro"/>
</dbReference>
<evidence type="ECO:0000256" key="1">
    <source>
        <dbReference type="ARBA" id="ARBA00022801"/>
    </source>
</evidence>
<dbReference type="InterPro" id="IPR001375">
    <property type="entry name" value="Peptidase_S9_cat"/>
</dbReference>
<evidence type="ECO:0000313" key="5">
    <source>
        <dbReference type="Proteomes" id="UP000198860"/>
    </source>
</evidence>
<dbReference type="PANTHER" id="PTHR42776">
    <property type="entry name" value="SERINE PEPTIDASE S9 FAMILY MEMBER"/>
    <property type="match status" value="1"/>
</dbReference>
<dbReference type="PANTHER" id="PTHR42776:SF27">
    <property type="entry name" value="DIPEPTIDYL PEPTIDASE FAMILY MEMBER 6"/>
    <property type="match status" value="1"/>
</dbReference>
<dbReference type="OrthoDB" id="108903at2"/>
<evidence type="ECO:0000313" key="4">
    <source>
        <dbReference type="EMBL" id="SDO29118.1"/>
    </source>
</evidence>
<evidence type="ECO:0000256" key="2">
    <source>
        <dbReference type="ARBA" id="ARBA00022825"/>
    </source>
</evidence>
<dbReference type="InterPro" id="IPR011659">
    <property type="entry name" value="WD40"/>
</dbReference>
<dbReference type="GO" id="GO:0004252">
    <property type="term" value="F:serine-type endopeptidase activity"/>
    <property type="evidence" value="ECO:0007669"/>
    <property type="project" value="TreeGrafter"/>
</dbReference>
<gene>
    <name evidence="4" type="ORF">SAMN05421677_10440</name>
</gene>
<keyword evidence="1" id="KW-0378">Hydrolase</keyword>
<dbReference type="Proteomes" id="UP000198860">
    <property type="component" value="Unassembled WGS sequence"/>
</dbReference>
<proteinExistence type="predicted"/>
<dbReference type="GO" id="GO:0004177">
    <property type="term" value="F:aminopeptidase activity"/>
    <property type="evidence" value="ECO:0007669"/>
    <property type="project" value="UniProtKB-KW"/>
</dbReference>
<dbReference type="SUPFAM" id="SSF53474">
    <property type="entry name" value="alpha/beta-Hydrolases"/>
    <property type="match status" value="1"/>
</dbReference>
<keyword evidence="4" id="KW-0645">Protease</keyword>
<sequence>MLKFPQPDVEQFFQTYGIETFAVSADESQLVFSTNLNGKYNLWAMDLPNTFPYPLTFHNQSCEHVTYDPKGKFMIAVVDKDGDENGQIYAIPPEGGPLQPVRKKDGARHIYPFLSKDGKQLYYTSTKDDETYMKGYRFNLETEEEEVIVHGEGGMTVLVDKSPEEKSFLYMKAFSNTYQLYYVKTGEEDLLLTPSPEPQHTVSEAVFVSEQEIYLLTNYESDFSYLARFNLETKSFEKVVHAEAEDLKHMKYDQTTESLYIISEKGVRDQLYRYKLGKKQLENLESPVSVIDQLVIADSGTVYLRGDSATVPANLYKQTGEGWESLTKYGVPGVNKEYLTSPDYVTYESFDGLEIEALLYRPKPEKDNGHMIFWPHGGPQAAERASFRSLFLFLVHEGYSLFAPNFRGSTGYGQAFEKMIEGDWGHAPRLDNVAGLDWLIDEGYATKDSILLMGGSYGGYMSLLLHGRHPDYFKAVVDIFGPCNLFSFIDSVPEHWKPAMAQLVGDPEKDKEKLDEDSPINYLDTMTKPMLVIQGAKDPRVVKAESDQVVEALKEKGRDVEYIVLEDEGHGFSKKENEILVYRKVLEFFNRHIQ</sequence>
<dbReference type="SUPFAM" id="SSF82171">
    <property type="entry name" value="DPP6 N-terminal domain-like"/>
    <property type="match status" value="1"/>
</dbReference>
<keyword evidence="5" id="KW-1185">Reference proteome</keyword>
<accession>A0A1H0ICI7</accession>
<protein>
    <submittedName>
        <fullName evidence="4">Dipeptidyl aminopeptidase/acylaminoacyl peptidase</fullName>
    </submittedName>
</protein>
<keyword evidence="4" id="KW-0031">Aminopeptidase</keyword>
<dbReference type="Pfam" id="PF07676">
    <property type="entry name" value="PD40"/>
    <property type="match status" value="1"/>
</dbReference>
<dbReference type="RefSeq" id="WP_089651464.1">
    <property type="nucleotide sequence ID" value="NZ_FNIZ01000004.1"/>
</dbReference>
<dbReference type="EMBL" id="FNIZ01000004">
    <property type="protein sequence ID" value="SDO29118.1"/>
    <property type="molecule type" value="Genomic_DNA"/>
</dbReference>
<organism evidence="4 5">
    <name type="scientific">Halobacillus aidingensis</name>
    <dbReference type="NCBI Taxonomy" id="240303"/>
    <lineage>
        <taxon>Bacteria</taxon>
        <taxon>Bacillati</taxon>
        <taxon>Bacillota</taxon>
        <taxon>Bacilli</taxon>
        <taxon>Bacillales</taxon>
        <taxon>Bacillaceae</taxon>
        <taxon>Halobacillus</taxon>
    </lineage>
</organism>
<dbReference type="Gene3D" id="2.120.10.30">
    <property type="entry name" value="TolB, C-terminal domain"/>
    <property type="match status" value="1"/>
</dbReference>
<dbReference type="Gene3D" id="3.40.50.1820">
    <property type="entry name" value="alpha/beta hydrolase"/>
    <property type="match status" value="1"/>
</dbReference>
<feature type="domain" description="Peptidase S9 prolyl oligopeptidase catalytic" evidence="3">
    <location>
        <begin position="386"/>
        <end position="593"/>
    </location>
</feature>
<dbReference type="AlphaFoldDB" id="A0A1H0ICI7"/>
<dbReference type="InterPro" id="IPR011042">
    <property type="entry name" value="6-blade_b-propeller_TolB-like"/>
</dbReference>